<dbReference type="RefSeq" id="XP_020861046.1">
    <property type="nucleotide sequence ID" value="XM_021005387.1"/>
</dbReference>
<evidence type="ECO:0000313" key="9">
    <source>
        <dbReference type="Proteomes" id="UP000515140"/>
    </source>
</evidence>
<dbReference type="InterPro" id="IPR018177">
    <property type="entry name" value="L-lactate_DH_AS"/>
</dbReference>
<accession>A0A6P5LYA1</accession>
<dbReference type="SUPFAM" id="SSF51735">
    <property type="entry name" value="NAD(P)-binding Rossmann-fold domains"/>
    <property type="match status" value="1"/>
</dbReference>
<comment type="similarity">
    <text evidence="2">Belongs to the LDH/MDH superfamily. LDH family.</text>
</comment>
<keyword evidence="4 6" id="KW-0560">Oxidoreductase</keyword>
<dbReference type="InParanoid" id="A0A6P5LYA1"/>
<dbReference type="InterPro" id="IPR001236">
    <property type="entry name" value="Lactate/malate_DH_N"/>
</dbReference>
<feature type="domain" description="Lactate/malate dehydrogenase C-terminal" evidence="8">
    <location>
        <begin position="162"/>
        <end position="274"/>
    </location>
</feature>
<dbReference type="Gene3D" id="3.40.50.720">
    <property type="entry name" value="NAD(P)-binding Rossmann-like Domain"/>
    <property type="match status" value="2"/>
</dbReference>
<proteinExistence type="inferred from homology"/>
<dbReference type="InterPro" id="IPR036291">
    <property type="entry name" value="NAD(P)-bd_dom_sf"/>
</dbReference>
<dbReference type="PROSITE" id="PS00064">
    <property type="entry name" value="L_LDH"/>
    <property type="match status" value="1"/>
</dbReference>
<evidence type="ECO:0000256" key="4">
    <source>
        <dbReference type="ARBA" id="ARBA00023002"/>
    </source>
</evidence>
<dbReference type="EC" id="1.1.1.27" evidence="3"/>
<evidence type="ECO:0000256" key="2">
    <source>
        <dbReference type="ARBA" id="ARBA00006054"/>
    </source>
</evidence>
<evidence type="ECO:0000256" key="3">
    <source>
        <dbReference type="ARBA" id="ARBA00012967"/>
    </source>
</evidence>
<dbReference type="Pfam" id="PF00056">
    <property type="entry name" value="Ldh_1_N"/>
    <property type="match status" value="1"/>
</dbReference>
<evidence type="ECO:0000313" key="10">
    <source>
        <dbReference type="RefSeq" id="XP_020861046.1"/>
    </source>
</evidence>
<keyword evidence="5" id="KW-0520">NAD</keyword>
<dbReference type="Proteomes" id="UP000515140">
    <property type="component" value="Unplaced"/>
</dbReference>
<dbReference type="AlphaFoldDB" id="A0A6P5LYA1"/>
<dbReference type="Gene3D" id="3.90.110.10">
    <property type="entry name" value="Lactate dehydrogenase/glycoside hydrolase, family 4, C-terminal"/>
    <property type="match status" value="1"/>
</dbReference>
<evidence type="ECO:0000256" key="6">
    <source>
        <dbReference type="RuleBase" id="RU003369"/>
    </source>
</evidence>
<feature type="domain" description="Lactate/malate dehydrogenase N-terminal" evidence="7">
    <location>
        <begin position="120"/>
        <end position="158"/>
    </location>
</feature>
<reference evidence="10" key="1">
    <citation type="submission" date="2025-08" db="UniProtKB">
        <authorList>
            <consortium name="RefSeq"/>
        </authorList>
    </citation>
    <scope>IDENTIFICATION</scope>
    <source>
        <tissue evidence="10">Spleen</tissue>
    </source>
</reference>
<evidence type="ECO:0000256" key="5">
    <source>
        <dbReference type="ARBA" id="ARBA00023027"/>
    </source>
</evidence>
<keyword evidence="9" id="KW-1185">Reference proteome</keyword>
<dbReference type="GO" id="GO:0006089">
    <property type="term" value="P:lactate metabolic process"/>
    <property type="evidence" value="ECO:0007669"/>
    <property type="project" value="TreeGrafter"/>
</dbReference>
<protein>
    <recommendedName>
        <fullName evidence="3">L-lactate dehydrogenase</fullName>
        <ecNumber evidence="3">1.1.1.27</ecNumber>
    </recommendedName>
</protein>
<dbReference type="InterPro" id="IPR022383">
    <property type="entry name" value="Lactate/malate_DH_C"/>
</dbReference>
<dbReference type="PANTHER" id="PTHR43128:SF10">
    <property type="entry name" value="L-LACTATE DEHYDROGENASE A CHAIN"/>
    <property type="match status" value="1"/>
</dbReference>
<sequence>MRRFGEALCASRGVGRGSVALTRPGTALSPRRVESSAMRVAWPRAPVSKMVSVKDQLMENLIKEESPPGNKVSIIGADAVGMACAISILIRSLADFRFLNCTWLYLPELRISTGETWDFPSIVQYSPNCIMVIVSNPVDVLTYVAWKLSGFNTYCIIGSGCDLDTTRVRLLIGERMGIHGSSCHGWVLGEHGDSSVPVWTEVNIAGASLKNFNLDIGTSKDMEQWGYLHKKVVTSASDVIRLKGYTSWAVGLSVADLTGTIMKNLKKVCSVSTMIKIYSSPLLHPESHFLLQ</sequence>
<dbReference type="KEGG" id="pcw:110221021"/>
<organism evidence="9 10">
    <name type="scientific">Phascolarctos cinereus</name>
    <name type="common">Koala</name>
    <dbReference type="NCBI Taxonomy" id="38626"/>
    <lineage>
        <taxon>Eukaryota</taxon>
        <taxon>Metazoa</taxon>
        <taxon>Chordata</taxon>
        <taxon>Craniata</taxon>
        <taxon>Vertebrata</taxon>
        <taxon>Euteleostomi</taxon>
        <taxon>Mammalia</taxon>
        <taxon>Metatheria</taxon>
        <taxon>Diprotodontia</taxon>
        <taxon>Phascolarctidae</taxon>
        <taxon>Phascolarctos</taxon>
    </lineage>
</organism>
<dbReference type="InterPro" id="IPR015955">
    <property type="entry name" value="Lactate_DH/Glyco_Ohase_4_C"/>
</dbReference>
<dbReference type="GeneID" id="110221021"/>
<gene>
    <name evidence="10" type="primary">LOC110221021</name>
</gene>
<dbReference type="UniPathway" id="UPA00554">
    <property type="reaction ID" value="UER00611"/>
</dbReference>
<dbReference type="GO" id="GO:0004459">
    <property type="term" value="F:L-lactate dehydrogenase (NAD+) activity"/>
    <property type="evidence" value="ECO:0007669"/>
    <property type="project" value="UniProtKB-EC"/>
</dbReference>
<evidence type="ECO:0000256" key="1">
    <source>
        <dbReference type="ARBA" id="ARBA00004843"/>
    </source>
</evidence>
<evidence type="ECO:0000259" key="8">
    <source>
        <dbReference type="Pfam" id="PF02866"/>
    </source>
</evidence>
<name>A0A6P5LYA1_PHACI</name>
<dbReference type="PANTHER" id="PTHR43128">
    <property type="entry name" value="L-2-HYDROXYCARBOXYLATE DEHYDROGENASE (NAD(P)(+))"/>
    <property type="match status" value="1"/>
</dbReference>
<comment type="pathway">
    <text evidence="1">Fermentation; pyruvate fermentation to lactate; (S)-lactate from pyruvate: step 1/1.</text>
</comment>
<dbReference type="SUPFAM" id="SSF56327">
    <property type="entry name" value="LDH C-terminal domain-like"/>
    <property type="match status" value="1"/>
</dbReference>
<evidence type="ECO:0000259" key="7">
    <source>
        <dbReference type="Pfam" id="PF00056"/>
    </source>
</evidence>
<dbReference type="Pfam" id="PF02866">
    <property type="entry name" value="Ldh_1_C"/>
    <property type="match status" value="1"/>
</dbReference>